<evidence type="ECO:0000256" key="4">
    <source>
        <dbReference type="ARBA" id="ARBA00022729"/>
    </source>
</evidence>
<evidence type="ECO:0000256" key="3">
    <source>
        <dbReference type="ARBA" id="ARBA00022723"/>
    </source>
</evidence>
<evidence type="ECO:0000256" key="2">
    <source>
        <dbReference type="ARBA" id="ARBA00022617"/>
    </source>
</evidence>
<dbReference type="CDD" id="cd16378">
    <property type="entry name" value="CcmH_N"/>
    <property type="match status" value="1"/>
</dbReference>
<feature type="domain" description="CcmH/CycL/Ccl2/NrfF N-terminal" evidence="8">
    <location>
        <begin position="46"/>
        <end position="159"/>
    </location>
</feature>
<evidence type="ECO:0000313" key="10">
    <source>
        <dbReference type="Proteomes" id="UP000635316"/>
    </source>
</evidence>
<keyword evidence="4 7" id="KW-0732">Signal</keyword>
<reference evidence="9 10" key="1">
    <citation type="submission" date="2020-12" db="EMBL/GenBank/DDBJ databases">
        <authorList>
            <person name="Lu T."/>
            <person name="Wang Q."/>
            <person name="Han X."/>
        </authorList>
    </citation>
    <scope>NUCLEOTIDE SEQUENCE [LARGE SCALE GENOMIC DNA]</scope>
    <source>
        <strain evidence="9 10">WQ 585</strain>
    </source>
</reference>
<keyword evidence="7" id="KW-0812">Transmembrane</keyword>
<evidence type="ECO:0000256" key="7">
    <source>
        <dbReference type="RuleBase" id="RU364112"/>
    </source>
</evidence>
<keyword evidence="6 7" id="KW-0408">Iron</keyword>
<dbReference type="PANTHER" id="PTHR47870">
    <property type="entry name" value="CYTOCHROME C-TYPE BIOGENESIS PROTEIN CCMH"/>
    <property type="match status" value="1"/>
</dbReference>
<dbReference type="Gene3D" id="1.10.8.640">
    <property type="entry name" value="Cytochrome C biogenesis protein"/>
    <property type="match status" value="1"/>
</dbReference>
<dbReference type="Pfam" id="PF03918">
    <property type="entry name" value="CcmH"/>
    <property type="match status" value="1"/>
</dbReference>
<comment type="caution">
    <text evidence="9">The sequence shown here is derived from an EMBL/GenBank/DDBJ whole genome shotgun (WGS) entry which is preliminary data.</text>
</comment>
<keyword evidence="7" id="KW-0472">Membrane</keyword>
<comment type="similarity">
    <text evidence="1 7">Belongs to the CcmH/CycL/Ccl2/NrfF family.</text>
</comment>
<dbReference type="EMBL" id="JAENGP010000006">
    <property type="protein sequence ID" value="MBK1780939.1"/>
    <property type="molecule type" value="Genomic_DNA"/>
</dbReference>
<dbReference type="InterPro" id="IPR005616">
    <property type="entry name" value="CcmH/CycL/Ccl2/NrfF_N"/>
</dbReference>
<evidence type="ECO:0000259" key="8">
    <source>
        <dbReference type="Pfam" id="PF03918"/>
    </source>
</evidence>
<keyword evidence="5" id="KW-0201">Cytochrome c-type biogenesis</keyword>
<gene>
    <name evidence="9" type="ORF">JHL22_06900</name>
</gene>
<proteinExistence type="inferred from homology"/>
<evidence type="ECO:0000256" key="5">
    <source>
        <dbReference type="ARBA" id="ARBA00022748"/>
    </source>
</evidence>
<organism evidence="9 10">
    <name type="scientific">Advenella mandrilli</name>
    <dbReference type="NCBI Taxonomy" id="2800330"/>
    <lineage>
        <taxon>Bacteria</taxon>
        <taxon>Pseudomonadati</taxon>
        <taxon>Pseudomonadota</taxon>
        <taxon>Betaproteobacteria</taxon>
        <taxon>Burkholderiales</taxon>
        <taxon>Alcaligenaceae</taxon>
    </lineage>
</organism>
<dbReference type="RefSeq" id="WP_200235327.1">
    <property type="nucleotide sequence ID" value="NZ_JAENGP010000006.1"/>
</dbReference>
<dbReference type="InterPro" id="IPR038297">
    <property type="entry name" value="CcmH/CycL/NrfF/Ccl2_sf"/>
</dbReference>
<evidence type="ECO:0000256" key="1">
    <source>
        <dbReference type="ARBA" id="ARBA00010342"/>
    </source>
</evidence>
<dbReference type="PANTHER" id="PTHR47870:SF1">
    <property type="entry name" value="CYTOCHROME C-TYPE BIOGENESIS PROTEIN CCMH"/>
    <property type="match status" value="1"/>
</dbReference>
<evidence type="ECO:0000256" key="6">
    <source>
        <dbReference type="ARBA" id="ARBA00023004"/>
    </source>
</evidence>
<comment type="function">
    <text evidence="7">Possible subunit of a heme lyase.</text>
</comment>
<keyword evidence="3 7" id="KW-0479">Metal-binding</keyword>
<sequence length="174" mass="20165">MRNFFIHFFRPLQGLALALLGATLLLAGQGLFFSGTGWAQIETRLSVAEEERLREIAKELRCLVCQNESIADSQAGLAQDLRKEIRGQITIHKTDEQIIDYLVLRYGEFVHYRPVFSPKTYLLWLGPFALLVFLLFSLWRHIRRQAQQATATVLDEQDIAKDIQRWEKDFGNKK</sequence>
<keyword evidence="7" id="KW-1133">Transmembrane helix</keyword>
<feature type="transmembrane region" description="Helical" evidence="7">
    <location>
        <begin position="121"/>
        <end position="139"/>
    </location>
</feature>
<keyword evidence="2 7" id="KW-0349">Heme</keyword>
<protein>
    <recommendedName>
        <fullName evidence="7">Cytochrome c-type biogenesis protein</fullName>
    </recommendedName>
</protein>
<name>A0ABS1EBH6_9BURK</name>
<dbReference type="Proteomes" id="UP000635316">
    <property type="component" value="Unassembled WGS sequence"/>
</dbReference>
<dbReference type="InterPro" id="IPR051263">
    <property type="entry name" value="C-type_cytochrome_biogenesis"/>
</dbReference>
<evidence type="ECO:0000313" key="9">
    <source>
        <dbReference type="EMBL" id="MBK1780939.1"/>
    </source>
</evidence>
<keyword evidence="10" id="KW-1185">Reference proteome</keyword>
<accession>A0ABS1EBH6</accession>